<keyword evidence="1" id="KW-0732">Signal</keyword>
<name>A0A965ZLE7_9SPHI</name>
<evidence type="ECO:0000256" key="1">
    <source>
        <dbReference type="SAM" id="SignalP"/>
    </source>
</evidence>
<accession>A0A965ZLE7</accession>
<dbReference type="PANTHER" id="PTHR34094:SF1">
    <property type="entry name" value="PROTEIN FAM185A"/>
    <property type="match status" value="1"/>
</dbReference>
<proteinExistence type="predicted"/>
<gene>
    <name evidence="3" type="ORF">GSY63_22855</name>
</gene>
<sequence>MKIPAFTLFFVLICSVSFAQINWTNEPIILKQIKESLRGVTVKTVAGNIAVIGTSDKPSIEVYVDAINEATASKADLRRLVDQDYAIDMIVKNHQLIVSASCKYGDSNWKKALSISFKIFVPRSVTCNLTSKTGSINLVNLDGAQTFTTQGAVNLERITGVVKGRTTGGDINVSNSSPDIDLATTSGNVVAVNCQGKIKLNTDKGSINLSRLKGNIDATTASGNIESDEIDGTFNTATTAGDITLKRMSCHLTASTAAGTINAELSKACKSIKLNATGGDANIALTAKEGFNLNVEGKTITGDMPKKFTGSNDGKKLSGAVYGGGVPVEVRAITGEVKVKFI</sequence>
<feature type="signal peptide" evidence="1">
    <location>
        <begin position="1"/>
        <end position="19"/>
    </location>
</feature>
<reference evidence="3" key="2">
    <citation type="submission" date="2020-10" db="EMBL/GenBank/DDBJ databases">
        <title>Mucilaginibacter sp. nov., isolated from soil.</title>
        <authorList>
            <person name="Jeon C.O."/>
        </authorList>
    </citation>
    <scope>NUCLEOTIDE SEQUENCE</scope>
    <source>
        <strain evidence="3">R11</strain>
    </source>
</reference>
<dbReference type="InterPro" id="IPR025164">
    <property type="entry name" value="Toastrack_DUF4097"/>
</dbReference>
<organism evidence="3 4">
    <name type="scientific">Mucilaginibacter agri</name>
    <dbReference type="NCBI Taxonomy" id="2695265"/>
    <lineage>
        <taxon>Bacteria</taxon>
        <taxon>Pseudomonadati</taxon>
        <taxon>Bacteroidota</taxon>
        <taxon>Sphingobacteriia</taxon>
        <taxon>Sphingobacteriales</taxon>
        <taxon>Sphingobacteriaceae</taxon>
        <taxon>Mucilaginibacter</taxon>
    </lineage>
</organism>
<dbReference type="Pfam" id="PF13349">
    <property type="entry name" value="DUF4097"/>
    <property type="match status" value="1"/>
</dbReference>
<dbReference type="PANTHER" id="PTHR34094">
    <property type="match status" value="1"/>
</dbReference>
<feature type="domain" description="DUF4097" evidence="2">
    <location>
        <begin position="198"/>
        <end position="339"/>
    </location>
</feature>
<evidence type="ECO:0000313" key="3">
    <source>
        <dbReference type="EMBL" id="NCD72222.1"/>
    </source>
</evidence>
<reference evidence="3" key="1">
    <citation type="submission" date="2020-01" db="EMBL/GenBank/DDBJ databases">
        <authorList>
            <person name="Seo Y.L."/>
        </authorList>
    </citation>
    <scope>NUCLEOTIDE SEQUENCE</scope>
    <source>
        <strain evidence="3">R11</strain>
    </source>
</reference>
<dbReference type="EMBL" id="WWEO01000045">
    <property type="protein sequence ID" value="NCD72222.1"/>
    <property type="molecule type" value="Genomic_DNA"/>
</dbReference>
<protein>
    <submittedName>
        <fullName evidence="3">DUF4097 family beta strand repeat protein</fullName>
    </submittedName>
</protein>
<feature type="chain" id="PRO_5037904879" evidence="1">
    <location>
        <begin position="20"/>
        <end position="342"/>
    </location>
</feature>
<dbReference type="AlphaFoldDB" id="A0A965ZLE7"/>
<evidence type="ECO:0000313" key="4">
    <source>
        <dbReference type="Proteomes" id="UP000638732"/>
    </source>
</evidence>
<dbReference type="Proteomes" id="UP000638732">
    <property type="component" value="Unassembled WGS sequence"/>
</dbReference>
<comment type="caution">
    <text evidence="3">The sequence shown here is derived from an EMBL/GenBank/DDBJ whole genome shotgun (WGS) entry which is preliminary data.</text>
</comment>
<keyword evidence="4" id="KW-1185">Reference proteome</keyword>
<evidence type="ECO:0000259" key="2">
    <source>
        <dbReference type="Pfam" id="PF13349"/>
    </source>
</evidence>
<dbReference type="RefSeq" id="WP_166588176.1">
    <property type="nucleotide sequence ID" value="NZ_WWEO01000045.1"/>
</dbReference>